<keyword evidence="1" id="KW-0378">Hydrolase</keyword>
<proteinExistence type="predicted"/>
<dbReference type="InterPro" id="IPR036514">
    <property type="entry name" value="SGNH_hydro_sf"/>
</dbReference>
<dbReference type="InterPro" id="IPR005181">
    <property type="entry name" value="SASA"/>
</dbReference>
<accession>A0A367GQV9</accession>
<keyword evidence="4" id="KW-1185">Reference proteome</keyword>
<dbReference type="EMBL" id="QGDC01000003">
    <property type="protein sequence ID" value="RCH55458.1"/>
    <property type="molecule type" value="Genomic_DNA"/>
</dbReference>
<evidence type="ECO:0000259" key="2">
    <source>
        <dbReference type="Pfam" id="PF03629"/>
    </source>
</evidence>
<feature type="domain" description="Sialate O-acetylesterase" evidence="2">
    <location>
        <begin position="140"/>
        <end position="332"/>
    </location>
</feature>
<dbReference type="GO" id="GO:0001681">
    <property type="term" value="F:sialate O-acetylesterase activity"/>
    <property type="evidence" value="ECO:0007669"/>
    <property type="project" value="InterPro"/>
</dbReference>
<dbReference type="PANTHER" id="PTHR22901">
    <property type="entry name" value="SIALATE O-ACETYLESTERASE"/>
    <property type="match status" value="1"/>
</dbReference>
<dbReference type="PANTHER" id="PTHR22901:SF0">
    <property type="entry name" value="SIALATE O-ACETYLESTERASE"/>
    <property type="match status" value="1"/>
</dbReference>
<dbReference type="SUPFAM" id="SSF52266">
    <property type="entry name" value="SGNH hydrolase"/>
    <property type="match status" value="1"/>
</dbReference>
<evidence type="ECO:0000256" key="1">
    <source>
        <dbReference type="ARBA" id="ARBA00022801"/>
    </source>
</evidence>
<evidence type="ECO:0000313" key="4">
    <source>
        <dbReference type="Proteomes" id="UP000253209"/>
    </source>
</evidence>
<comment type="caution">
    <text evidence="3">The sequence shown here is derived from an EMBL/GenBank/DDBJ whole genome shotgun (WGS) entry which is preliminary data.</text>
</comment>
<gene>
    <name evidence="3" type="ORF">DJ568_06065</name>
</gene>
<dbReference type="Gene3D" id="3.40.50.1110">
    <property type="entry name" value="SGNH hydrolase"/>
    <property type="match status" value="1"/>
</dbReference>
<dbReference type="Proteomes" id="UP000253209">
    <property type="component" value="Unassembled WGS sequence"/>
</dbReference>
<name>A0A367GQV9_9SPHI</name>
<dbReference type="GO" id="GO:0005975">
    <property type="term" value="P:carbohydrate metabolic process"/>
    <property type="evidence" value="ECO:0007669"/>
    <property type="project" value="TreeGrafter"/>
</dbReference>
<dbReference type="Pfam" id="PF03629">
    <property type="entry name" value="SASA"/>
    <property type="match status" value="1"/>
</dbReference>
<dbReference type="AlphaFoldDB" id="A0A367GQV9"/>
<reference evidence="3 4" key="1">
    <citation type="submission" date="2018-05" db="EMBL/GenBank/DDBJ databases">
        <title>Mucilaginibacter hurinus sp. nov., isolated from briquette warehouse soil.</title>
        <authorList>
            <person name="Choi L."/>
        </authorList>
    </citation>
    <scope>NUCLEOTIDE SEQUENCE [LARGE SCALE GENOMIC DNA]</scope>
    <source>
        <strain evidence="3 4">ZR32</strain>
    </source>
</reference>
<dbReference type="InterPro" id="IPR039329">
    <property type="entry name" value="SIAE"/>
</dbReference>
<evidence type="ECO:0000313" key="3">
    <source>
        <dbReference type="EMBL" id="RCH55458.1"/>
    </source>
</evidence>
<protein>
    <recommendedName>
        <fullName evidence="2">Sialate O-acetylesterase domain-containing protein</fullName>
    </recommendedName>
</protein>
<sequence>MPQFSENKSLTLILLFAVILSCCKKTELYTENTENSADKIVSGNHVLVTAFSISKVLGDNMVIQRDKPFVIWGQSPAGHIIDVKASWNSKTFSTIPDISGNWQVSLPASRANAAPQTIVITDNYNGTTKFTTLKNLLIGDVWIASGQSNMMFPVDSLEPWPGSTGVTNHKTEIASANFPAVRLTTVPYSRLTQPADHVSSNMRWQECTSATVRTYSAVAYFFGRKIHKETNVPVGLIVSAVAATYCQEWIDFNIIKPYPIYSGTKYASMLYNGMICPLRKLSIKGFIWDQGEANRYDPADYYTQLNSAMITNWRTAFKQADLPFYFVQMTPLAANYFQTNPWGDDPAANDYAFFREFQANVIKRTPLTGMAVSMDVDEIVSIHWKAKRPVAERLAALALRNEYKRNVQCVGPQFLKVVIQGNKGIIHFVAGTAEGLQTNNGKKLNQLFFMAGRDSVFKQAFAVIKGNTIEVTPPQGFKYPALALRYAFTNFAVTNLQNSAGFPAEPFRTDKWKDIQKTRL</sequence>
<organism evidence="3 4">
    <name type="scientific">Mucilaginibacter hurinus</name>
    <dbReference type="NCBI Taxonomy" id="2201324"/>
    <lineage>
        <taxon>Bacteria</taxon>
        <taxon>Pseudomonadati</taxon>
        <taxon>Bacteroidota</taxon>
        <taxon>Sphingobacteriia</taxon>
        <taxon>Sphingobacteriales</taxon>
        <taxon>Sphingobacteriaceae</taxon>
        <taxon>Mucilaginibacter</taxon>
    </lineage>
</organism>